<reference evidence="5 6" key="1">
    <citation type="submission" date="2022-05" db="EMBL/GenBank/DDBJ databases">
        <title>Chromosome-level reference genomes for two strains of Caenorhabditis briggsae: an improved platform for comparative genomics.</title>
        <authorList>
            <person name="Stevens L."/>
            <person name="Andersen E.C."/>
        </authorList>
    </citation>
    <scope>NUCLEOTIDE SEQUENCE [LARGE SCALE GENOMIC DNA]</scope>
    <source>
        <strain evidence="5">QX1410_ONT</strain>
        <tissue evidence="5">Whole-organism</tissue>
    </source>
</reference>
<feature type="domain" description="SET" evidence="3">
    <location>
        <begin position="47"/>
        <end position="194"/>
    </location>
</feature>
<dbReference type="InterPro" id="IPR035965">
    <property type="entry name" value="PAS-like_dom_sf"/>
</dbReference>
<dbReference type="Pfam" id="PF00856">
    <property type="entry name" value="SET"/>
    <property type="match status" value="1"/>
</dbReference>
<dbReference type="InterPro" id="IPR001214">
    <property type="entry name" value="SET_dom"/>
</dbReference>
<feature type="region of interest" description="Disordered" evidence="1">
    <location>
        <begin position="228"/>
        <end position="248"/>
    </location>
</feature>
<proteinExistence type="predicted"/>
<dbReference type="FunFam" id="3.30.450.20:FF:000035">
    <property type="entry name" value="Aryl hydrocarbon receptor"/>
    <property type="match status" value="1"/>
</dbReference>
<dbReference type="InterPro" id="IPR046341">
    <property type="entry name" value="SET_dom_sf"/>
</dbReference>
<dbReference type="AlphaFoldDB" id="A0AAE9DV65"/>
<dbReference type="InterPro" id="IPR013767">
    <property type="entry name" value="PAS_fold"/>
</dbReference>
<dbReference type="FunFam" id="3.30.450.20:FF:000247">
    <property type="entry name" value="Aryl hydrocarbon receptor protein 1"/>
    <property type="match status" value="1"/>
</dbReference>
<protein>
    <submittedName>
        <fullName evidence="5">Uncharacterized protein</fullName>
    </submittedName>
</protein>
<dbReference type="CDD" id="cd00130">
    <property type="entry name" value="PAS"/>
    <property type="match status" value="1"/>
</dbReference>
<dbReference type="InterPro" id="IPR053105">
    <property type="entry name" value="Class_V-like_SAM-MTase"/>
</dbReference>
<dbReference type="CDD" id="cd19696">
    <property type="entry name" value="bHLH-PAS_AhR_like"/>
    <property type="match status" value="1"/>
</dbReference>
<sequence>MTSFEPIHFTSTDIHFYQHMGFACSELCGCEGKCTNSVLMIPNKRLFPIEMFRSNEKLGFGVRSSVLIPAGTPVTEFVGEIIGEQIDIENTNWNNIEYAYQVTYVKDDVLKQLVDQTNFSKNYKGLLKDLYANISYYLDPTVCGNYARMASHSCAANMDLVRIFQKSLSPAHIHLVMVAVTDIFPGTPITIDYGNDNATRLKNKFECGTHPCLINLASLMYASKRRQRNFKRVRDPPKQLTNTNPSKRHRERLNGELETVAMLLPYDGATISRLDKLSVLRLAVSFLQCKAHFQACLHNSQFLSSGFPLSTHSYSYQPHAPIPFSNKVPTIFDPRIGTPLLDPEEANFEEIALKSLGGFILVLNDNGEIYYASENVEGYLGFHQSDILHQPVYDLIHSEDRDDIRQQLDVNFHIPTSPSSSSSSQLDIYAAQNSKYLDRNVNARFRCLLDNTCGFLRIDMRGKLMSLHGLPTSYVMGRTASGPVLGMICICTPFVPPSTSDLASEDMILKTKHQLDGSLVSMDPKVYEMLEIHDSDLPMSLYNLVHVDDAVCMAEAQKEVIKNGSSGILVYRLVSTKTHRVYFVQSSCRLFYKNSKPESIGLTHRLLNEVEGTMLLEKRSSLKAKLLSFDDSFLQSPRNLQSTAALPIPPTIKEEPDGITENLSGVMSQYVISFWRLIFYYCSSNFIAKKHQKQI</sequence>
<dbReference type="Pfam" id="PF14598">
    <property type="entry name" value="PAS_11"/>
    <property type="match status" value="1"/>
</dbReference>
<organism evidence="5 6">
    <name type="scientific">Caenorhabditis briggsae</name>
    <dbReference type="NCBI Taxonomy" id="6238"/>
    <lineage>
        <taxon>Eukaryota</taxon>
        <taxon>Metazoa</taxon>
        <taxon>Ecdysozoa</taxon>
        <taxon>Nematoda</taxon>
        <taxon>Chromadorea</taxon>
        <taxon>Rhabditida</taxon>
        <taxon>Rhabditina</taxon>
        <taxon>Rhabditomorpha</taxon>
        <taxon>Rhabditoidea</taxon>
        <taxon>Rhabditidae</taxon>
        <taxon>Peloderinae</taxon>
        <taxon>Caenorhabditis</taxon>
    </lineage>
</organism>
<evidence type="ECO:0000259" key="2">
    <source>
        <dbReference type="PROSITE" id="PS50112"/>
    </source>
</evidence>
<dbReference type="SMART" id="SM00091">
    <property type="entry name" value="PAS"/>
    <property type="match status" value="1"/>
</dbReference>
<dbReference type="GO" id="GO:0006355">
    <property type="term" value="P:regulation of DNA-templated transcription"/>
    <property type="evidence" value="ECO:0007669"/>
    <property type="project" value="InterPro"/>
</dbReference>
<dbReference type="PROSITE" id="PS50888">
    <property type="entry name" value="BHLH"/>
    <property type="match status" value="1"/>
</dbReference>
<dbReference type="Gene3D" id="2.170.270.10">
    <property type="entry name" value="SET domain"/>
    <property type="match status" value="1"/>
</dbReference>
<dbReference type="Gene3D" id="4.10.280.10">
    <property type="entry name" value="Helix-loop-helix DNA-binding domain"/>
    <property type="match status" value="1"/>
</dbReference>
<dbReference type="SMART" id="SM00317">
    <property type="entry name" value="SET"/>
    <property type="match status" value="1"/>
</dbReference>
<dbReference type="SUPFAM" id="SSF82199">
    <property type="entry name" value="SET domain"/>
    <property type="match status" value="1"/>
</dbReference>
<dbReference type="InterPro" id="IPR011598">
    <property type="entry name" value="bHLH_dom"/>
</dbReference>
<accession>A0AAE9DV65</accession>
<dbReference type="InterPro" id="IPR036638">
    <property type="entry name" value="HLH_DNA-bd_sf"/>
</dbReference>
<name>A0AAE9DV65_CAEBR</name>
<evidence type="ECO:0000259" key="3">
    <source>
        <dbReference type="PROSITE" id="PS50280"/>
    </source>
</evidence>
<dbReference type="GO" id="GO:0046983">
    <property type="term" value="F:protein dimerization activity"/>
    <property type="evidence" value="ECO:0007669"/>
    <property type="project" value="InterPro"/>
</dbReference>
<dbReference type="Proteomes" id="UP000827892">
    <property type="component" value="Chromosome I"/>
</dbReference>
<feature type="domain" description="PAS" evidence="2">
    <location>
        <begin position="344"/>
        <end position="409"/>
    </location>
</feature>
<dbReference type="PROSITE" id="PS50112">
    <property type="entry name" value="PAS"/>
    <property type="match status" value="1"/>
</dbReference>
<dbReference type="InterPro" id="IPR000014">
    <property type="entry name" value="PAS"/>
</dbReference>
<dbReference type="Gene3D" id="3.30.450.20">
    <property type="entry name" value="PAS domain"/>
    <property type="match status" value="2"/>
</dbReference>
<gene>
    <name evidence="5" type="ORF">L3Y34_014935</name>
</gene>
<dbReference type="PANTHER" id="PTHR47250">
    <property type="entry name" value="HISTONE-LYSINE N-METHYLTRANSFERASE SET-6"/>
    <property type="match status" value="1"/>
</dbReference>
<evidence type="ECO:0000256" key="1">
    <source>
        <dbReference type="SAM" id="MobiDB-lite"/>
    </source>
</evidence>
<evidence type="ECO:0000313" key="5">
    <source>
        <dbReference type="EMBL" id="ULU11069.1"/>
    </source>
</evidence>
<evidence type="ECO:0000259" key="4">
    <source>
        <dbReference type="PROSITE" id="PS50888"/>
    </source>
</evidence>
<dbReference type="PANTHER" id="PTHR47250:SF2">
    <property type="entry name" value="SET DOMAIN-CONTAINING PROTEIN"/>
    <property type="match status" value="1"/>
</dbReference>
<dbReference type="PROSITE" id="PS50280">
    <property type="entry name" value="SET"/>
    <property type="match status" value="1"/>
</dbReference>
<evidence type="ECO:0000313" key="6">
    <source>
        <dbReference type="Proteomes" id="UP000827892"/>
    </source>
</evidence>
<feature type="domain" description="BHLH" evidence="4">
    <location>
        <begin position="237"/>
        <end position="290"/>
    </location>
</feature>
<dbReference type="SUPFAM" id="SSF55785">
    <property type="entry name" value="PYP-like sensor domain (PAS domain)"/>
    <property type="match status" value="2"/>
</dbReference>
<dbReference type="EMBL" id="CP090891">
    <property type="protein sequence ID" value="ULU11069.1"/>
    <property type="molecule type" value="Genomic_DNA"/>
</dbReference>
<dbReference type="Pfam" id="PF00989">
    <property type="entry name" value="PAS"/>
    <property type="match status" value="1"/>
</dbReference>